<reference evidence="13 14" key="1">
    <citation type="submission" date="2016-11" db="EMBL/GenBank/DDBJ databases">
        <authorList>
            <person name="Jaros S."/>
            <person name="Januszkiewicz K."/>
            <person name="Wedrychowicz H."/>
        </authorList>
    </citation>
    <scope>NUCLEOTIDE SEQUENCE [LARGE SCALE GENOMIC DNA]</scope>
    <source>
        <strain evidence="13 14">DSM 17918</strain>
    </source>
</reference>
<keyword evidence="14" id="KW-1185">Reference proteome</keyword>
<dbReference type="AlphaFoldDB" id="A0A1M4Z122"/>
<dbReference type="RefSeq" id="WP_084110983.1">
    <property type="nucleotide sequence ID" value="NZ_FQVH01000012.1"/>
</dbReference>
<feature type="transmembrane region" description="Helical" evidence="10">
    <location>
        <begin position="103"/>
        <end position="124"/>
    </location>
</feature>
<feature type="domain" description="ABC transmembrane type-1" evidence="12">
    <location>
        <begin position="68"/>
        <end position="350"/>
    </location>
</feature>
<dbReference type="GO" id="GO:0005524">
    <property type="term" value="F:ATP binding"/>
    <property type="evidence" value="ECO:0007669"/>
    <property type="project" value="UniProtKB-KW"/>
</dbReference>
<dbReference type="FunFam" id="1.20.1560.10:FF:000011">
    <property type="entry name" value="Multidrug ABC transporter ATP-binding protein"/>
    <property type="match status" value="1"/>
</dbReference>
<dbReference type="Pfam" id="PF00664">
    <property type="entry name" value="ABC_membrane"/>
    <property type="match status" value="1"/>
</dbReference>
<dbReference type="InterPro" id="IPR039421">
    <property type="entry name" value="Type_1_exporter"/>
</dbReference>
<dbReference type="InterPro" id="IPR011527">
    <property type="entry name" value="ABC1_TM_dom"/>
</dbReference>
<dbReference type="InterPro" id="IPR003439">
    <property type="entry name" value="ABC_transporter-like_ATP-bd"/>
</dbReference>
<feature type="transmembrane region" description="Helical" evidence="10">
    <location>
        <begin position="183"/>
        <end position="203"/>
    </location>
</feature>
<dbReference type="GO" id="GO:0015421">
    <property type="term" value="F:ABC-type oligopeptide transporter activity"/>
    <property type="evidence" value="ECO:0007669"/>
    <property type="project" value="TreeGrafter"/>
</dbReference>
<protein>
    <submittedName>
        <fullName evidence="13">ATP-binding cassette, subfamily B</fullName>
    </submittedName>
</protein>
<sequence>MPDKNAANTSSTQGRGLENQNRPAAPFGPGPGFGRGPFRFGAAAKPKDLKGTIKRLWAYLSKYKLSIIIVFAMVIVNSILSVISPLFIKKAIDDYIVPKNFKGLISVIIAMVVVYILNSLFSYLQGYAMMKISQRMIFDMRNDLFSKLQTLPLKVFDTRAHGDLMSRLTNDIDVISNTVNASLVQIFSSVITLVGTAIVMIFLSPILTLLTLLIIPIMMLLTSAIAKRTAAYFLQQQTALGRLNGLIEEDITGQKVIKVFTREQKEIEKFISTNEELRKSSIMAQIFAGVMGPLMNVLNNLTFAMIAVAGGYLALKRVITIGAIASFIQYSRQFTRPINELANQFNQIQSAVASAERVFEIMDELPEKEDVQDAIELKDIRGEVEFKNVWFSYKEGEPVLKDVSFHAKPGQTIALVGPTGAGKTTIVNLLTRFYDIDRGQILVDGVDIRNIKRSSLRSNLGIVLQDTYLFSEPVIENIRYGRLSATDEEVKNAARFANADRFIRHLTHGYDTVLSDGGSDLSQGQRQLLAIARAILSNPAILILDEATSNIDTRTERLVQDAMLKLMQGRTSFVIAHRLSTIKNADVILVINDGRIIERGTHKELLKQKGFYYNLYMSQFAIPEGMDEDEDYEAELGG</sequence>
<evidence type="ECO:0000256" key="2">
    <source>
        <dbReference type="ARBA" id="ARBA00022448"/>
    </source>
</evidence>
<dbReference type="SMART" id="SM00382">
    <property type="entry name" value="AAA"/>
    <property type="match status" value="1"/>
</dbReference>
<dbReference type="GO" id="GO:0005886">
    <property type="term" value="C:plasma membrane"/>
    <property type="evidence" value="ECO:0007669"/>
    <property type="project" value="UniProtKB-SubCell"/>
</dbReference>
<dbReference type="STRING" id="1121256.SAMN02746089_01325"/>
<dbReference type="PROSITE" id="PS00211">
    <property type="entry name" value="ABC_TRANSPORTER_1"/>
    <property type="match status" value="1"/>
</dbReference>
<evidence type="ECO:0000256" key="1">
    <source>
        <dbReference type="ARBA" id="ARBA00004651"/>
    </source>
</evidence>
<dbReference type="PANTHER" id="PTHR43394:SF1">
    <property type="entry name" value="ATP-BINDING CASSETTE SUB-FAMILY B MEMBER 10, MITOCHONDRIAL"/>
    <property type="match status" value="1"/>
</dbReference>
<evidence type="ECO:0000256" key="7">
    <source>
        <dbReference type="ARBA" id="ARBA00022989"/>
    </source>
</evidence>
<feature type="domain" description="ABC transporter" evidence="11">
    <location>
        <begin position="384"/>
        <end position="618"/>
    </location>
</feature>
<dbReference type="InterPro" id="IPR017871">
    <property type="entry name" value="ABC_transporter-like_CS"/>
</dbReference>
<dbReference type="SUPFAM" id="SSF52540">
    <property type="entry name" value="P-loop containing nucleoside triphosphate hydrolases"/>
    <property type="match status" value="1"/>
</dbReference>
<evidence type="ECO:0000256" key="3">
    <source>
        <dbReference type="ARBA" id="ARBA00022475"/>
    </source>
</evidence>
<dbReference type="Proteomes" id="UP000184088">
    <property type="component" value="Unassembled WGS sequence"/>
</dbReference>
<organism evidence="13 14">
    <name type="scientific">Caldanaerobius fijiensis DSM 17918</name>
    <dbReference type="NCBI Taxonomy" id="1121256"/>
    <lineage>
        <taxon>Bacteria</taxon>
        <taxon>Bacillati</taxon>
        <taxon>Bacillota</taxon>
        <taxon>Clostridia</taxon>
        <taxon>Thermoanaerobacterales</taxon>
        <taxon>Thermoanaerobacteraceae</taxon>
        <taxon>Caldanaerobius</taxon>
    </lineage>
</organism>
<comment type="subcellular location">
    <subcellularLocation>
        <location evidence="1">Cell membrane</location>
        <topology evidence="1">Multi-pass membrane protein</topology>
    </subcellularLocation>
</comment>
<evidence type="ECO:0000256" key="10">
    <source>
        <dbReference type="SAM" id="Phobius"/>
    </source>
</evidence>
<keyword evidence="7 10" id="KW-1133">Transmembrane helix</keyword>
<feature type="transmembrane region" description="Helical" evidence="10">
    <location>
        <begin position="209"/>
        <end position="226"/>
    </location>
</feature>
<dbReference type="PROSITE" id="PS50929">
    <property type="entry name" value="ABC_TM1F"/>
    <property type="match status" value="1"/>
</dbReference>
<feature type="transmembrane region" description="Helical" evidence="10">
    <location>
        <begin position="282"/>
        <end position="298"/>
    </location>
</feature>
<evidence type="ECO:0000256" key="5">
    <source>
        <dbReference type="ARBA" id="ARBA00022741"/>
    </source>
</evidence>
<dbReference type="InterPro" id="IPR036640">
    <property type="entry name" value="ABC1_TM_sf"/>
</dbReference>
<keyword evidence="2" id="KW-0813">Transport</keyword>
<dbReference type="CDD" id="cd03254">
    <property type="entry name" value="ABCC_Glucan_exporter_like"/>
    <property type="match status" value="1"/>
</dbReference>
<dbReference type="Pfam" id="PF00005">
    <property type="entry name" value="ABC_tran"/>
    <property type="match status" value="1"/>
</dbReference>
<evidence type="ECO:0000256" key="6">
    <source>
        <dbReference type="ARBA" id="ARBA00022840"/>
    </source>
</evidence>
<keyword evidence="6 13" id="KW-0067">ATP-binding</keyword>
<dbReference type="Gene3D" id="1.20.1560.10">
    <property type="entry name" value="ABC transporter type 1, transmembrane domain"/>
    <property type="match status" value="1"/>
</dbReference>
<dbReference type="FunFam" id="3.40.50.300:FF:000287">
    <property type="entry name" value="Multidrug ABC transporter ATP-binding protein"/>
    <property type="match status" value="1"/>
</dbReference>
<name>A0A1M4Z122_9THEO</name>
<dbReference type="Gene3D" id="3.40.50.300">
    <property type="entry name" value="P-loop containing nucleotide triphosphate hydrolases"/>
    <property type="match status" value="1"/>
</dbReference>
<dbReference type="SUPFAM" id="SSF90123">
    <property type="entry name" value="ABC transporter transmembrane region"/>
    <property type="match status" value="1"/>
</dbReference>
<keyword evidence="4 10" id="KW-0812">Transmembrane</keyword>
<dbReference type="EMBL" id="FQVH01000012">
    <property type="protein sequence ID" value="SHF11761.1"/>
    <property type="molecule type" value="Genomic_DNA"/>
</dbReference>
<dbReference type="OrthoDB" id="9762517at2"/>
<keyword evidence="3" id="KW-1003">Cell membrane</keyword>
<dbReference type="InterPro" id="IPR003593">
    <property type="entry name" value="AAA+_ATPase"/>
</dbReference>
<keyword evidence="5" id="KW-0547">Nucleotide-binding</keyword>
<evidence type="ECO:0000259" key="11">
    <source>
        <dbReference type="PROSITE" id="PS50893"/>
    </source>
</evidence>
<dbReference type="PROSITE" id="PS50893">
    <property type="entry name" value="ABC_TRANSPORTER_2"/>
    <property type="match status" value="1"/>
</dbReference>
<evidence type="ECO:0000259" key="12">
    <source>
        <dbReference type="PROSITE" id="PS50929"/>
    </source>
</evidence>
<gene>
    <name evidence="13" type="ORF">SAMN02746089_01325</name>
</gene>
<accession>A0A1M4Z122</accession>
<dbReference type="GO" id="GO:0016887">
    <property type="term" value="F:ATP hydrolysis activity"/>
    <property type="evidence" value="ECO:0007669"/>
    <property type="project" value="InterPro"/>
</dbReference>
<dbReference type="InterPro" id="IPR027417">
    <property type="entry name" value="P-loop_NTPase"/>
</dbReference>
<evidence type="ECO:0000313" key="13">
    <source>
        <dbReference type="EMBL" id="SHF11761.1"/>
    </source>
</evidence>
<dbReference type="CDD" id="cd18547">
    <property type="entry name" value="ABC_6TM_Tm288_like"/>
    <property type="match status" value="1"/>
</dbReference>
<dbReference type="PANTHER" id="PTHR43394">
    <property type="entry name" value="ATP-DEPENDENT PERMEASE MDL1, MITOCHONDRIAL"/>
    <property type="match status" value="1"/>
</dbReference>
<evidence type="ECO:0000256" key="9">
    <source>
        <dbReference type="SAM" id="MobiDB-lite"/>
    </source>
</evidence>
<evidence type="ECO:0000256" key="8">
    <source>
        <dbReference type="ARBA" id="ARBA00023136"/>
    </source>
</evidence>
<feature type="region of interest" description="Disordered" evidence="9">
    <location>
        <begin position="1"/>
        <end position="27"/>
    </location>
</feature>
<feature type="compositionally biased region" description="Polar residues" evidence="9">
    <location>
        <begin position="1"/>
        <end position="21"/>
    </location>
</feature>
<proteinExistence type="predicted"/>
<feature type="transmembrane region" description="Helical" evidence="10">
    <location>
        <begin position="65"/>
        <end position="88"/>
    </location>
</feature>
<evidence type="ECO:0000313" key="14">
    <source>
        <dbReference type="Proteomes" id="UP000184088"/>
    </source>
</evidence>
<keyword evidence="8 10" id="KW-0472">Membrane</keyword>
<evidence type="ECO:0000256" key="4">
    <source>
        <dbReference type="ARBA" id="ARBA00022692"/>
    </source>
</evidence>